<protein>
    <submittedName>
        <fullName evidence="2">CCC motif membrane protein</fullName>
    </submittedName>
</protein>
<feature type="transmembrane region" description="Helical" evidence="1">
    <location>
        <begin position="12"/>
        <end position="39"/>
    </location>
</feature>
<evidence type="ECO:0000256" key="1">
    <source>
        <dbReference type="SAM" id="Phobius"/>
    </source>
</evidence>
<accession>A0ABW3Y4L0</accession>
<keyword evidence="1" id="KW-0472">Membrane</keyword>
<dbReference type="Proteomes" id="UP001597201">
    <property type="component" value="Unassembled WGS sequence"/>
</dbReference>
<sequence>MKEKLPHSHAALILGIVSIVTACCCYGFIGIITGVIGLLQANKAIAIHNENPDLYQGINNANTGKTTSIIGIIVGVLALIWVIYLFSSGQYEVMMEQYQQIIEEQIN</sequence>
<feature type="transmembrane region" description="Helical" evidence="1">
    <location>
        <begin position="69"/>
        <end position="87"/>
    </location>
</feature>
<dbReference type="EMBL" id="JBHTMY010000003">
    <property type="protein sequence ID" value="MFD1316061.1"/>
    <property type="molecule type" value="Genomic_DNA"/>
</dbReference>
<proteinExistence type="predicted"/>
<evidence type="ECO:0000313" key="3">
    <source>
        <dbReference type="Proteomes" id="UP001597201"/>
    </source>
</evidence>
<dbReference type="InterPro" id="IPR011655">
    <property type="entry name" value="MpPF26"/>
</dbReference>
<keyword evidence="1" id="KW-1133">Transmembrane helix</keyword>
<gene>
    <name evidence="2" type="ORF">ACFQ39_10565</name>
</gene>
<dbReference type="PROSITE" id="PS51257">
    <property type="entry name" value="PROKAR_LIPOPROTEIN"/>
    <property type="match status" value="1"/>
</dbReference>
<organism evidence="2 3">
    <name type="scientific">Namhaeicola litoreus</name>
    <dbReference type="NCBI Taxonomy" id="1052145"/>
    <lineage>
        <taxon>Bacteria</taxon>
        <taxon>Pseudomonadati</taxon>
        <taxon>Bacteroidota</taxon>
        <taxon>Flavobacteriia</taxon>
        <taxon>Flavobacteriales</taxon>
        <taxon>Flavobacteriaceae</taxon>
        <taxon>Namhaeicola</taxon>
    </lineage>
</organism>
<dbReference type="RefSeq" id="WP_377178825.1">
    <property type="nucleotide sequence ID" value="NZ_JBHTMY010000003.1"/>
</dbReference>
<dbReference type="NCBIfam" id="NF040945">
    <property type="entry name" value="CCC_membrane"/>
    <property type="match status" value="1"/>
</dbReference>
<reference evidence="3" key="1">
    <citation type="journal article" date="2019" name="Int. J. Syst. Evol. Microbiol.">
        <title>The Global Catalogue of Microorganisms (GCM) 10K type strain sequencing project: providing services to taxonomists for standard genome sequencing and annotation.</title>
        <authorList>
            <consortium name="The Broad Institute Genomics Platform"/>
            <consortium name="The Broad Institute Genome Sequencing Center for Infectious Disease"/>
            <person name="Wu L."/>
            <person name="Ma J."/>
        </authorList>
    </citation>
    <scope>NUCLEOTIDE SEQUENCE [LARGE SCALE GENOMIC DNA]</scope>
    <source>
        <strain evidence="3">CCUG 61485</strain>
    </source>
</reference>
<keyword evidence="1" id="KW-0812">Transmembrane</keyword>
<name>A0ABW3Y4L0_9FLAO</name>
<dbReference type="Pfam" id="PF07666">
    <property type="entry name" value="MpPF26"/>
    <property type="match status" value="1"/>
</dbReference>
<comment type="caution">
    <text evidence="2">The sequence shown here is derived from an EMBL/GenBank/DDBJ whole genome shotgun (WGS) entry which is preliminary data.</text>
</comment>
<keyword evidence="3" id="KW-1185">Reference proteome</keyword>
<evidence type="ECO:0000313" key="2">
    <source>
        <dbReference type="EMBL" id="MFD1316061.1"/>
    </source>
</evidence>